<organism evidence="1 2">
    <name type="scientific">Nephila pilipes</name>
    <name type="common">Giant wood spider</name>
    <name type="synonym">Nephila maculata</name>
    <dbReference type="NCBI Taxonomy" id="299642"/>
    <lineage>
        <taxon>Eukaryota</taxon>
        <taxon>Metazoa</taxon>
        <taxon>Ecdysozoa</taxon>
        <taxon>Arthropoda</taxon>
        <taxon>Chelicerata</taxon>
        <taxon>Arachnida</taxon>
        <taxon>Araneae</taxon>
        <taxon>Araneomorphae</taxon>
        <taxon>Entelegynae</taxon>
        <taxon>Araneoidea</taxon>
        <taxon>Nephilidae</taxon>
        <taxon>Nephila</taxon>
    </lineage>
</organism>
<evidence type="ECO:0000313" key="2">
    <source>
        <dbReference type="Proteomes" id="UP000887013"/>
    </source>
</evidence>
<dbReference type="EMBL" id="BMAW01026852">
    <property type="protein sequence ID" value="GFT99154.1"/>
    <property type="molecule type" value="Genomic_DNA"/>
</dbReference>
<proteinExistence type="predicted"/>
<gene>
    <name evidence="1" type="ORF">NPIL_650461</name>
</gene>
<sequence length="101" mass="11177">MSLRSPYLACVGSCGLSQQDLPGKLLINECGAKKCPLHLPSERYRANLIAKCSVQSLESSVPVSVQLLPTQPRYLLAKFLLFDLLVHYLFIRTSRQSGISV</sequence>
<accession>A0A8X6Q3X6</accession>
<protein>
    <submittedName>
        <fullName evidence="1">Uncharacterized protein</fullName>
    </submittedName>
</protein>
<evidence type="ECO:0000313" key="1">
    <source>
        <dbReference type="EMBL" id="GFT99154.1"/>
    </source>
</evidence>
<comment type="caution">
    <text evidence="1">The sequence shown here is derived from an EMBL/GenBank/DDBJ whole genome shotgun (WGS) entry which is preliminary data.</text>
</comment>
<reference evidence="1" key="1">
    <citation type="submission" date="2020-08" db="EMBL/GenBank/DDBJ databases">
        <title>Multicomponent nature underlies the extraordinary mechanical properties of spider dragline silk.</title>
        <authorList>
            <person name="Kono N."/>
            <person name="Nakamura H."/>
            <person name="Mori M."/>
            <person name="Yoshida Y."/>
            <person name="Ohtoshi R."/>
            <person name="Malay A.D."/>
            <person name="Moran D.A.P."/>
            <person name="Tomita M."/>
            <person name="Numata K."/>
            <person name="Arakawa K."/>
        </authorList>
    </citation>
    <scope>NUCLEOTIDE SEQUENCE</scope>
</reference>
<dbReference type="AlphaFoldDB" id="A0A8X6Q3X6"/>
<name>A0A8X6Q3X6_NEPPI</name>
<keyword evidence="2" id="KW-1185">Reference proteome</keyword>
<dbReference type="Proteomes" id="UP000887013">
    <property type="component" value="Unassembled WGS sequence"/>
</dbReference>